<evidence type="ECO:0000313" key="13">
    <source>
        <dbReference type="Proteomes" id="UP000198508"/>
    </source>
</evidence>
<accession>A0A1I0HDC6</accession>
<keyword evidence="2 8" id="KW-0597">Phosphoprotein</keyword>
<dbReference type="Pfam" id="PF00072">
    <property type="entry name" value="Response_reg"/>
    <property type="match status" value="1"/>
</dbReference>
<dbReference type="SUPFAM" id="SSF46894">
    <property type="entry name" value="C-terminal effector domain of the bipartite response regulators"/>
    <property type="match status" value="1"/>
</dbReference>
<evidence type="ECO:0000256" key="8">
    <source>
        <dbReference type="PROSITE-ProRule" id="PRU00169"/>
    </source>
</evidence>
<evidence type="ECO:0000313" key="12">
    <source>
        <dbReference type="EMBL" id="SET81698.1"/>
    </source>
</evidence>
<gene>
    <name evidence="12" type="ORF">SAMN05216313_11595</name>
</gene>
<proteinExistence type="predicted"/>
<dbReference type="GO" id="GO:0000976">
    <property type="term" value="F:transcription cis-regulatory region binding"/>
    <property type="evidence" value="ECO:0007669"/>
    <property type="project" value="TreeGrafter"/>
</dbReference>
<name>A0A1I0HDC6_9FIRM</name>
<dbReference type="GO" id="GO:0000156">
    <property type="term" value="F:phosphorelay response regulator activity"/>
    <property type="evidence" value="ECO:0007669"/>
    <property type="project" value="TreeGrafter"/>
</dbReference>
<dbReference type="STRING" id="460384.SAMN05216313_11595"/>
<dbReference type="GO" id="GO:0006355">
    <property type="term" value="P:regulation of DNA-templated transcription"/>
    <property type="evidence" value="ECO:0007669"/>
    <property type="project" value="InterPro"/>
</dbReference>
<dbReference type="SUPFAM" id="SSF52172">
    <property type="entry name" value="CheY-like"/>
    <property type="match status" value="1"/>
</dbReference>
<comment type="function">
    <text evidence="7">May play the central regulatory role in sporulation. It may be an element of the effector pathway responsible for the activation of sporulation genes in response to nutritional stress. Spo0A may act in concert with spo0H (a sigma factor) to control the expression of some genes that are critical to the sporulation process.</text>
</comment>
<sequence>MKTILIIEDDISIARLIKTYVSFAGHEAAIAPDGELALVMLGEEKYNLVILDLMLPHVDGEMVLETIKKLRLPVIVVSAKSSLVDRVRLLRAGADDYITKPFESADLIARIEAVLRRTERSFGVLEFGDIAMDIDRHMVLKGGREVDITPKEFDLLQYFLENRNKVVKREELSAHVWGQEYLESSRTVEIHVQRLRKKMGLNEELRTVTKVGYILEDKREPK</sequence>
<dbReference type="EMBL" id="FOIM01000015">
    <property type="protein sequence ID" value="SET81698.1"/>
    <property type="molecule type" value="Genomic_DNA"/>
</dbReference>
<evidence type="ECO:0000256" key="2">
    <source>
        <dbReference type="ARBA" id="ARBA00022553"/>
    </source>
</evidence>
<dbReference type="GO" id="GO:0032993">
    <property type="term" value="C:protein-DNA complex"/>
    <property type="evidence" value="ECO:0007669"/>
    <property type="project" value="TreeGrafter"/>
</dbReference>
<dbReference type="Proteomes" id="UP000198508">
    <property type="component" value="Unassembled WGS sequence"/>
</dbReference>
<evidence type="ECO:0000256" key="3">
    <source>
        <dbReference type="ARBA" id="ARBA00023012"/>
    </source>
</evidence>
<dbReference type="InterPro" id="IPR016032">
    <property type="entry name" value="Sig_transdc_resp-reg_C-effctor"/>
</dbReference>
<dbReference type="CDD" id="cd17574">
    <property type="entry name" value="REC_OmpR"/>
    <property type="match status" value="1"/>
</dbReference>
<dbReference type="PANTHER" id="PTHR48111:SF1">
    <property type="entry name" value="TWO-COMPONENT RESPONSE REGULATOR ORR33"/>
    <property type="match status" value="1"/>
</dbReference>
<evidence type="ECO:0000256" key="9">
    <source>
        <dbReference type="PROSITE-ProRule" id="PRU01091"/>
    </source>
</evidence>
<dbReference type="AlphaFoldDB" id="A0A1I0HDC6"/>
<dbReference type="GO" id="GO:0005829">
    <property type="term" value="C:cytosol"/>
    <property type="evidence" value="ECO:0007669"/>
    <property type="project" value="TreeGrafter"/>
</dbReference>
<feature type="domain" description="OmpR/PhoB-type" evidence="11">
    <location>
        <begin position="122"/>
        <end position="217"/>
    </location>
</feature>
<feature type="modified residue" description="4-aspartylphosphate" evidence="8">
    <location>
        <position position="52"/>
    </location>
</feature>
<dbReference type="SMART" id="SM00448">
    <property type="entry name" value="REC"/>
    <property type="match status" value="1"/>
</dbReference>
<protein>
    <recommendedName>
        <fullName evidence="1">Stage 0 sporulation protein A homolog</fullName>
    </recommendedName>
</protein>
<keyword evidence="3" id="KW-0902">Two-component regulatory system</keyword>
<dbReference type="PROSITE" id="PS51755">
    <property type="entry name" value="OMPR_PHOB"/>
    <property type="match status" value="1"/>
</dbReference>
<dbReference type="Gene3D" id="1.10.10.10">
    <property type="entry name" value="Winged helix-like DNA-binding domain superfamily/Winged helix DNA-binding domain"/>
    <property type="match status" value="1"/>
</dbReference>
<dbReference type="InterPro" id="IPR001789">
    <property type="entry name" value="Sig_transdc_resp-reg_receiver"/>
</dbReference>
<dbReference type="PANTHER" id="PTHR48111">
    <property type="entry name" value="REGULATOR OF RPOS"/>
    <property type="match status" value="1"/>
</dbReference>
<evidence type="ECO:0000256" key="7">
    <source>
        <dbReference type="ARBA" id="ARBA00024867"/>
    </source>
</evidence>
<dbReference type="CDD" id="cd00383">
    <property type="entry name" value="trans_reg_C"/>
    <property type="match status" value="1"/>
</dbReference>
<dbReference type="Gene3D" id="3.40.50.2300">
    <property type="match status" value="1"/>
</dbReference>
<dbReference type="PROSITE" id="PS50110">
    <property type="entry name" value="RESPONSE_REGULATORY"/>
    <property type="match status" value="1"/>
</dbReference>
<feature type="domain" description="Response regulatory" evidence="10">
    <location>
        <begin position="3"/>
        <end position="115"/>
    </location>
</feature>
<keyword evidence="13" id="KW-1185">Reference proteome</keyword>
<organism evidence="12 13">
    <name type="scientific">Enterocloster lavalensis</name>
    <dbReference type="NCBI Taxonomy" id="460384"/>
    <lineage>
        <taxon>Bacteria</taxon>
        <taxon>Bacillati</taxon>
        <taxon>Bacillota</taxon>
        <taxon>Clostridia</taxon>
        <taxon>Lachnospirales</taxon>
        <taxon>Lachnospiraceae</taxon>
        <taxon>Enterocloster</taxon>
    </lineage>
</organism>
<keyword evidence="5 9" id="KW-0238">DNA-binding</keyword>
<dbReference type="InterPro" id="IPR001867">
    <property type="entry name" value="OmpR/PhoB-type_DNA-bd"/>
</dbReference>
<evidence type="ECO:0000256" key="6">
    <source>
        <dbReference type="ARBA" id="ARBA00023163"/>
    </source>
</evidence>
<evidence type="ECO:0000259" key="11">
    <source>
        <dbReference type="PROSITE" id="PS51755"/>
    </source>
</evidence>
<evidence type="ECO:0000256" key="5">
    <source>
        <dbReference type="ARBA" id="ARBA00023125"/>
    </source>
</evidence>
<keyword evidence="6" id="KW-0804">Transcription</keyword>
<evidence type="ECO:0000256" key="1">
    <source>
        <dbReference type="ARBA" id="ARBA00018672"/>
    </source>
</evidence>
<keyword evidence="4" id="KW-0805">Transcription regulation</keyword>
<dbReference type="Gene3D" id="6.10.250.690">
    <property type="match status" value="1"/>
</dbReference>
<dbReference type="InterPro" id="IPR036388">
    <property type="entry name" value="WH-like_DNA-bd_sf"/>
</dbReference>
<reference evidence="13" key="1">
    <citation type="submission" date="2016-10" db="EMBL/GenBank/DDBJ databases">
        <authorList>
            <person name="Varghese N."/>
            <person name="Submissions S."/>
        </authorList>
    </citation>
    <scope>NUCLEOTIDE SEQUENCE [LARGE SCALE GENOMIC DNA]</scope>
    <source>
        <strain evidence="13">NLAE-zl-G277</strain>
    </source>
</reference>
<dbReference type="SMART" id="SM00862">
    <property type="entry name" value="Trans_reg_C"/>
    <property type="match status" value="1"/>
</dbReference>
<evidence type="ECO:0000256" key="4">
    <source>
        <dbReference type="ARBA" id="ARBA00023015"/>
    </source>
</evidence>
<dbReference type="InterPro" id="IPR039420">
    <property type="entry name" value="WalR-like"/>
</dbReference>
<feature type="DNA-binding region" description="OmpR/PhoB-type" evidence="9">
    <location>
        <begin position="122"/>
        <end position="217"/>
    </location>
</feature>
<dbReference type="Pfam" id="PF00486">
    <property type="entry name" value="Trans_reg_C"/>
    <property type="match status" value="1"/>
</dbReference>
<dbReference type="InterPro" id="IPR011006">
    <property type="entry name" value="CheY-like_superfamily"/>
</dbReference>
<evidence type="ECO:0000259" key="10">
    <source>
        <dbReference type="PROSITE" id="PS50110"/>
    </source>
</evidence>
<dbReference type="RefSeq" id="WP_092365281.1">
    <property type="nucleotide sequence ID" value="NZ_FOIM01000015.1"/>
</dbReference>